<dbReference type="EMBL" id="CP002191">
    <property type="protein sequence ID" value="AFD25094.1"/>
    <property type="molecule type" value="Genomic_DNA"/>
</dbReference>
<organism evidence="3 4">
    <name type="scientific">Deinococcus gobiensis (strain DSM 21396 / JCM 16679 / CGMCC 1.7299 / I-0)</name>
    <dbReference type="NCBI Taxonomy" id="745776"/>
    <lineage>
        <taxon>Bacteria</taxon>
        <taxon>Thermotogati</taxon>
        <taxon>Deinococcota</taxon>
        <taxon>Deinococci</taxon>
        <taxon>Deinococcales</taxon>
        <taxon>Deinococcaceae</taxon>
        <taxon>Deinococcus</taxon>
    </lineage>
</organism>
<feature type="chain" id="PRO_5003612946" description="Lysozyme inhibitor LprI-like N-terminal domain-containing protein" evidence="1">
    <location>
        <begin position="23"/>
        <end position="129"/>
    </location>
</feature>
<feature type="signal peptide" evidence="1">
    <location>
        <begin position="1"/>
        <end position="22"/>
    </location>
</feature>
<dbReference type="PATRIC" id="fig|745776.4.peg.1202"/>
<keyword evidence="4" id="KW-1185">Reference proteome</keyword>
<keyword evidence="1" id="KW-0732">Signal</keyword>
<protein>
    <recommendedName>
        <fullName evidence="2">Lysozyme inhibitor LprI-like N-terminal domain-containing protein</fullName>
    </recommendedName>
</protein>
<dbReference type="Proteomes" id="UP000007575">
    <property type="component" value="Chromosome"/>
</dbReference>
<dbReference type="OrthoDB" id="7340239at2"/>
<dbReference type="AlphaFoldDB" id="H8GRP7"/>
<dbReference type="HOGENOM" id="CLU_128596_9_0_0"/>
<reference evidence="3 4" key="1">
    <citation type="journal article" date="2012" name="PLoS ONE">
        <title>Genome sequence and transcriptome analysis of the radioresistant bacterium Deinococcus gobiensis: insights into the extreme environmental adaptations.</title>
        <authorList>
            <person name="Yuan M."/>
            <person name="Chen M."/>
            <person name="Zhang W."/>
            <person name="Lu W."/>
            <person name="Wang J."/>
            <person name="Yang M."/>
            <person name="Zhao P."/>
            <person name="Tang R."/>
            <person name="Li X."/>
            <person name="Hao Y."/>
            <person name="Zhou Z."/>
            <person name="Zhan Y."/>
            <person name="Yu H."/>
            <person name="Teng C."/>
            <person name="Yan Y."/>
            <person name="Ping S."/>
            <person name="Wang Y."/>
            <person name="Lin M."/>
        </authorList>
    </citation>
    <scope>NUCLEOTIDE SEQUENCE [LARGE SCALE GENOMIC DNA]</scope>
    <source>
        <strain evidence="3 4">I-0</strain>
    </source>
</reference>
<evidence type="ECO:0000313" key="4">
    <source>
        <dbReference type="Proteomes" id="UP000007575"/>
    </source>
</evidence>
<dbReference type="KEGG" id="dgo:DGo_CA1167"/>
<accession>H8GRP7</accession>
<dbReference type="PANTHER" id="PTHR39176">
    <property type="entry name" value="PERIPLASMIC PROTEIN-RELATED"/>
    <property type="match status" value="1"/>
</dbReference>
<sequence length="129" mass="14300">MSRMLWSAALLPVLALGTPAQAQQSCNAPQGTFDRVYCDAKVLVRADDELNVSYQKLLGRLNAAGQQLLRQGQRAWLAQRNRDCVEVDPQRGSVVFSDCAVEATTSRLNFLNDRLRECASSGCQNSRLR</sequence>
<evidence type="ECO:0000259" key="2">
    <source>
        <dbReference type="Pfam" id="PF07007"/>
    </source>
</evidence>
<dbReference type="Gene3D" id="1.20.1270.180">
    <property type="match status" value="1"/>
</dbReference>
<evidence type="ECO:0000313" key="3">
    <source>
        <dbReference type="EMBL" id="AFD25094.1"/>
    </source>
</evidence>
<gene>
    <name evidence="3" type="ordered locus">DGo_CA1167</name>
</gene>
<evidence type="ECO:0000256" key="1">
    <source>
        <dbReference type="SAM" id="SignalP"/>
    </source>
</evidence>
<proteinExistence type="predicted"/>
<dbReference type="eggNOG" id="COG3755">
    <property type="taxonomic scope" value="Bacteria"/>
</dbReference>
<dbReference type="InterPro" id="IPR009739">
    <property type="entry name" value="LprI-like_N"/>
</dbReference>
<dbReference type="Pfam" id="PF07007">
    <property type="entry name" value="LprI"/>
    <property type="match status" value="1"/>
</dbReference>
<name>H8GRP7_DEIGI</name>
<feature type="domain" description="Lysozyme inhibitor LprI-like N-terminal" evidence="2">
    <location>
        <begin position="30"/>
        <end position="111"/>
    </location>
</feature>
<dbReference type="STRING" id="745776.DGo_CA1167"/>
<dbReference type="PANTHER" id="PTHR39176:SF1">
    <property type="entry name" value="PERIPLASMIC PROTEIN"/>
    <property type="match status" value="1"/>
</dbReference>
<dbReference type="RefSeq" id="WP_014684577.1">
    <property type="nucleotide sequence ID" value="NC_017790.1"/>
</dbReference>